<proteinExistence type="predicted"/>
<dbReference type="EMBL" id="GGEC01092918">
    <property type="protein sequence ID" value="MBX73402.1"/>
    <property type="molecule type" value="Transcribed_RNA"/>
</dbReference>
<accession>A0A2P2R2D8</accession>
<sequence length="12" mass="1591">MQRSILAFYWIY</sequence>
<reference evidence="1" key="1">
    <citation type="submission" date="2018-02" db="EMBL/GenBank/DDBJ databases">
        <title>Rhizophora mucronata_Transcriptome.</title>
        <authorList>
            <person name="Meera S.P."/>
            <person name="Sreeshan A."/>
            <person name="Augustine A."/>
        </authorList>
    </citation>
    <scope>NUCLEOTIDE SEQUENCE</scope>
    <source>
        <tissue evidence="1">Leaf</tissue>
    </source>
</reference>
<protein>
    <submittedName>
        <fullName evidence="1">Uncharacterized protein</fullName>
    </submittedName>
</protein>
<organism evidence="1">
    <name type="scientific">Rhizophora mucronata</name>
    <name type="common">Asiatic mangrove</name>
    <dbReference type="NCBI Taxonomy" id="61149"/>
    <lineage>
        <taxon>Eukaryota</taxon>
        <taxon>Viridiplantae</taxon>
        <taxon>Streptophyta</taxon>
        <taxon>Embryophyta</taxon>
        <taxon>Tracheophyta</taxon>
        <taxon>Spermatophyta</taxon>
        <taxon>Magnoliopsida</taxon>
        <taxon>eudicotyledons</taxon>
        <taxon>Gunneridae</taxon>
        <taxon>Pentapetalae</taxon>
        <taxon>rosids</taxon>
        <taxon>fabids</taxon>
        <taxon>Malpighiales</taxon>
        <taxon>Rhizophoraceae</taxon>
        <taxon>Rhizophora</taxon>
    </lineage>
</organism>
<name>A0A2P2R2D8_RHIMU</name>
<evidence type="ECO:0000313" key="1">
    <source>
        <dbReference type="EMBL" id="MBX73402.1"/>
    </source>
</evidence>